<dbReference type="EMBL" id="JATAAI010000023">
    <property type="protein sequence ID" value="KAK1737725.1"/>
    <property type="molecule type" value="Genomic_DNA"/>
</dbReference>
<evidence type="ECO:0000256" key="7">
    <source>
        <dbReference type="SAM" id="Coils"/>
    </source>
</evidence>
<evidence type="ECO:0000313" key="10">
    <source>
        <dbReference type="EMBL" id="KAK1737725.1"/>
    </source>
</evidence>
<dbReference type="GO" id="GO:0051015">
    <property type="term" value="F:actin filament binding"/>
    <property type="evidence" value="ECO:0007669"/>
    <property type="project" value="TreeGrafter"/>
</dbReference>
<dbReference type="Pfam" id="PF00520">
    <property type="entry name" value="Ion_trans"/>
    <property type="match status" value="1"/>
</dbReference>
<keyword evidence="6 8" id="KW-0472">Membrane</keyword>
<protein>
    <submittedName>
        <fullName evidence="10">Ankyrin repeat domain-containing protein</fullName>
    </submittedName>
</protein>
<feature type="transmembrane region" description="Helical" evidence="8">
    <location>
        <begin position="673"/>
        <end position="692"/>
    </location>
</feature>
<keyword evidence="7" id="KW-0175">Coiled coil</keyword>
<evidence type="ECO:0000256" key="8">
    <source>
        <dbReference type="SAM" id="Phobius"/>
    </source>
</evidence>
<sequence>MLSTPLHDACRENKVSLDEILELLNKRPDDVMKKDIYRCLPIHLACATGGSFEVIDALIKAYPDGLKAPGSDGRLPIHLACANEQSFEVIDALIKAYPDGLKVRDNVYKRLPIHWAFVAEGQSFEVIDALIKEYPDGLKAHDNEGFLPTHLACVKGQSVEVIDALIKAYPDGLKEWGGGRLPIHLACANGQSFEVIDALIKAYPDGLKEWDGGGRLPIHWSCEQGQSFEVIEALIDVYPDGLKVRDVLGRLPKVPNNKERMPIHYAFVKGQSFEVIDALIKEYPDGLKVPTSKGHLPIHWACAQGQSFEVIDALIKAYPDGLKVPTSKGQLPIHLACANGQSIKVINALIKEYPDGLKVPTSKGHLPIHWACAQGQSFEVIDALIKAYPDGLKVPTSKGQLPIHLACANGQSIEVIDALIKIAYPFCLFEWDGDGRLPIHLACANGQSFEVIHALIKEFPSILKQLDQRRRLPIHWACANGQSFEVIDALIKEYPDGLGKSDTDGKTPFEWDYEESCGGHFKEFIQNLSSRLDKHWEDDLKTYDERKKKARMQAISVASMLNIFSGYAVDDKDLYNNNHLPHYSLHLPPYEGILTHCKNYVPLDILRIGFLDEKTLESHSFTEWLNGMLCKRNVVFMMVLELYLHMAWIYTFVSASHIYFVKSDELLGWRPTALLIFAAMFLLEEMSQFIRLFVTGELLHYMNWWNWIDVVTCVMVIVSAARFLDEDSSIDGRLLMTTGCFQSLLLLSYLKKTFFPFSKFVSGVIKIIWAVLPFLVVSAVTLLTFSFMYFVQDQDKLKKSDLELVFNNTNNSNLEDDASFASLMLSFQTVFDKFAGGAKESLSALDFFFGIIVVIVLLNVIIAVVSGKWDEAEAEANASFWKYRLDLIIEKTRGSSLDWLLSSSLRGYLCSCPCSLPSPPSFNCDWSRWIVLKRSRLLDIIFIDQRTVGTTLEEFKLKLAVKNKEDGIVACIMLLMECFVFFVLGFPTFGLLWPKFIRQMIFTPSKPKESSDAVSEQKRETFEREIAKKVVDQNELLAEYKKDQNESLAEYKKTVSELSQKVSAQNDLLEQLLKKIS</sequence>
<feature type="transmembrane region" description="Helical" evidence="8">
    <location>
        <begin position="642"/>
        <end position="661"/>
    </location>
</feature>
<feature type="domain" description="Ion transport" evidence="9">
    <location>
        <begin position="651"/>
        <end position="875"/>
    </location>
</feature>
<gene>
    <name evidence="10" type="ORF">QTG54_011497</name>
</gene>
<feature type="coiled-coil region" evidence="7">
    <location>
        <begin position="1041"/>
        <end position="1075"/>
    </location>
</feature>
<reference evidence="10" key="1">
    <citation type="submission" date="2023-06" db="EMBL/GenBank/DDBJ databases">
        <title>Survivors Of The Sea: Transcriptome response of Skeletonema marinoi to long-term dormancy.</title>
        <authorList>
            <person name="Pinder M.I.M."/>
            <person name="Kourtchenko O."/>
            <person name="Robertson E.K."/>
            <person name="Larsson T."/>
            <person name="Maumus F."/>
            <person name="Osuna-Cruz C.M."/>
            <person name="Vancaester E."/>
            <person name="Stenow R."/>
            <person name="Vandepoele K."/>
            <person name="Ploug H."/>
            <person name="Bruchert V."/>
            <person name="Godhe A."/>
            <person name="Topel M."/>
        </authorList>
    </citation>
    <scope>NUCLEOTIDE SEQUENCE</scope>
    <source>
        <strain evidence="10">R05AC</strain>
    </source>
</reference>
<organism evidence="10 11">
    <name type="scientific">Skeletonema marinoi</name>
    <dbReference type="NCBI Taxonomy" id="267567"/>
    <lineage>
        <taxon>Eukaryota</taxon>
        <taxon>Sar</taxon>
        <taxon>Stramenopiles</taxon>
        <taxon>Ochrophyta</taxon>
        <taxon>Bacillariophyta</taxon>
        <taxon>Coscinodiscophyceae</taxon>
        <taxon>Thalassiosirophycidae</taxon>
        <taxon>Thalassiosirales</taxon>
        <taxon>Skeletonemataceae</taxon>
        <taxon>Skeletonema</taxon>
        <taxon>Skeletonema marinoi-dohrnii complex</taxon>
    </lineage>
</organism>
<feature type="transmembrane region" description="Helical" evidence="8">
    <location>
        <begin position="704"/>
        <end position="721"/>
    </location>
</feature>
<dbReference type="Gene3D" id="1.25.40.20">
    <property type="entry name" value="Ankyrin repeat-containing domain"/>
    <property type="match status" value="3"/>
</dbReference>
<evidence type="ECO:0000256" key="1">
    <source>
        <dbReference type="ARBA" id="ARBA00004141"/>
    </source>
</evidence>
<evidence type="ECO:0000256" key="5">
    <source>
        <dbReference type="ARBA" id="ARBA00023043"/>
    </source>
</evidence>
<dbReference type="Proteomes" id="UP001224775">
    <property type="component" value="Unassembled WGS sequence"/>
</dbReference>
<evidence type="ECO:0000256" key="4">
    <source>
        <dbReference type="ARBA" id="ARBA00022989"/>
    </source>
</evidence>
<accession>A0AAD8Y2A5</accession>
<dbReference type="PANTHER" id="PTHR24153:SF8">
    <property type="entry name" value="FORKED, ISOFORM F"/>
    <property type="match status" value="1"/>
</dbReference>
<dbReference type="SUPFAM" id="SSF48403">
    <property type="entry name" value="Ankyrin repeat"/>
    <property type="match status" value="2"/>
</dbReference>
<keyword evidence="3" id="KW-0677">Repeat</keyword>
<proteinExistence type="predicted"/>
<keyword evidence="5" id="KW-0040">ANK repeat</keyword>
<feature type="transmembrane region" description="Helical" evidence="8">
    <location>
        <begin position="847"/>
        <end position="865"/>
    </location>
</feature>
<dbReference type="Pfam" id="PF12796">
    <property type="entry name" value="Ank_2"/>
    <property type="match status" value="2"/>
</dbReference>
<dbReference type="GO" id="GO:0005737">
    <property type="term" value="C:cytoplasm"/>
    <property type="evidence" value="ECO:0007669"/>
    <property type="project" value="TreeGrafter"/>
</dbReference>
<dbReference type="InterPro" id="IPR002110">
    <property type="entry name" value="Ankyrin_rpt"/>
</dbReference>
<evidence type="ECO:0000259" key="9">
    <source>
        <dbReference type="Pfam" id="PF00520"/>
    </source>
</evidence>
<dbReference type="InterPro" id="IPR052420">
    <property type="entry name" value="Espin/Espin-like"/>
</dbReference>
<dbReference type="GO" id="GO:0051017">
    <property type="term" value="P:actin filament bundle assembly"/>
    <property type="evidence" value="ECO:0007669"/>
    <property type="project" value="TreeGrafter"/>
</dbReference>
<dbReference type="SMART" id="SM00248">
    <property type="entry name" value="ANK"/>
    <property type="match status" value="14"/>
</dbReference>
<keyword evidence="2 8" id="KW-0812">Transmembrane</keyword>
<dbReference type="InterPro" id="IPR036770">
    <property type="entry name" value="Ankyrin_rpt-contain_sf"/>
</dbReference>
<dbReference type="AlphaFoldDB" id="A0AAD8Y2A5"/>
<name>A0AAD8Y2A5_9STRA</name>
<evidence type="ECO:0000256" key="2">
    <source>
        <dbReference type="ARBA" id="ARBA00022692"/>
    </source>
</evidence>
<feature type="transmembrane region" description="Helical" evidence="8">
    <location>
        <begin position="967"/>
        <end position="993"/>
    </location>
</feature>
<evidence type="ECO:0000256" key="6">
    <source>
        <dbReference type="ARBA" id="ARBA00023136"/>
    </source>
</evidence>
<keyword evidence="11" id="KW-1185">Reference proteome</keyword>
<feature type="transmembrane region" description="Helical" evidence="8">
    <location>
        <begin position="770"/>
        <end position="791"/>
    </location>
</feature>
<evidence type="ECO:0000256" key="3">
    <source>
        <dbReference type="ARBA" id="ARBA00022737"/>
    </source>
</evidence>
<dbReference type="PANTHER" id="PTHR24153">
    <property type="entry name" value="ESPIN"/>
    <property type="match status" value="1"/>
</dbReference>
<comment type="caution">
    <text evidence="10">The sequence shown here is derived from an EMBL/GenBank/DDBJ whole genome shotgun (WGS) entry which is preliminary data.</text>
</comment>
<evidence type="ECO:0000313" key="11">
    <source>
        <dbReference type="Proteomes" id="UP001224775"/>
    </source>
</evidence>
<keyword evidence="4 8" id="KW-1133">Transmembrane helix</keyword>
<dbReference type="InterPro" id="IPR005821">
    <property type="entry name" value="Ion_trans_dom"/>
</dbReference>
<comment type="subcellular location">
    <subcellularLocation>
        <location evidence="1">Membrane</location>
        <topology evidence="1">Multi-pass membrane protein</topology>
    </subcellularLocation>
</comment>